<keyword evidence="1" id="KW-1133">Transmembrane helix</keyword>
<feature type="transmembrane region" description="Helical" evidence="1">
    <location>
        <begin position="64"/>
        <end position="82"/>
    </location>
</feature>
<keyword evidence="3" id="KW-1185">Reference proteome</keyword>
<gene>
    <name evidence="2" type="ORF">LI90_431</name>
</gene>
<dbReference type="STRING" id="1469144.LI90_431"/>
<dbReference type="AlphaFoldDB" id="A0A132MLR9"/>
<keyword evidence="1" id="KW-0812">Transmembrane</keyword>
<dbReference type="PATRIC" id="fig|1469144.10.peg.526"/>
<protein>
    <submittedName>
        <fullName evidence="2">Uncharacterized protein</fullName>
    </submittedName>
</protein>
<accession>A0A132MLR9</accession>
<sequence length="167" mass="17957">MPAQLPQNQPTPEEAARALRDIEQRRGQVLREGSGPRWMWYLLGAAFVVRGLVADLAGMSAASVVSWAIVAVLAVLVVMQYTRRGAARLGYRAMPAWNTFPAWYLGMLTAAAIATVIAASLLLGVLVGAFDLPYQQTIVGAGTGLAVALLGRWACRLTPPRRRVSGR</sequence>
<evidence type="ECO:0000313" key="2">
    <source>
        <dbReference type="EMBL" id="KWW98802.1"/>
    </source>
</evidence>
<feature type="transmembrane region" description="Helical" evidence="1">
    <location>
        <begin position="136"/>
        <end position="155"/>
    </location>
</feature>
<organism evidence="2 3">
    <name type="scientific">Carbonactinospora thermoautotrophica</name>
    <dbReference type="NCBI Taxonomy" id="1469144"/>
    <lineage>
        <taxon>Bacteria</taxon>
        <taxon>Bacillati</taxon>
        <taxon>Actinomycetota</taxon>
        <taxon>Actinomycetes</taxon>
        <taxon>Kitasatosporales</taxon>
        <taxon>Carbonactinosporaceae</taxon>
        <taxon>Carbonactinospora</taxon>
    </lineage>
</organism>
<dbReference type="RefSeq" id="WP_066883701.1">
    <property type="nucleotide sequence ID" value="NZ_LAXD01000001.1"/>
</dbReference>
<reference evidence="3" key="1">
    <citation type="submission" date="2015-04" db="EMBL/GenBank/DDBJ databases">
        <title>Physiological reanalysis, assessment of diazotrophy, and genome sequences of multiple isolates of Streptomyces thermoautotrophicus.</title>
        <authorList>
            <person name="MacKellar D.C."/>
            <person name="Lieber L."/>
            <person name="Norman J."/>
            <person name="Bolger A."/>
            <person name="Tobin C."/>
            <person name="Murray J.W."/>
            <person name="Chang R."/>
            <person name="Ford T."/>
            <person name="Nguyen P.Q."/>
            <person name="Woodward J."/>
            <person name="Permingeat H."/>
            <person name="Joshi N.S."/>
            <person name="Silver P.A."/>
            <person name="Usadel B."/>
            <person name="Rutherford A.W."/>
            <person name="Friesen M."/>
            <person name="Prell J."/>
        </authorList>
    </citation>
    <scope>NUCLEOTIDE SEQUENCE [LARGE SCALE GENOMIC DNA]</scope>
    <source>
        <strain evidence="3">H1</strain>
    </source>
</reference>
<keyword evidence="1" id="KW-0472">Membrane</keyword>
<name>A0A132MLR9_9ACTN</name>
<comment type="caution">
    <text evidence="2">The sequence shown here is derived from an EMBL/GenBank/DDBJ whole genome shotgun (WGS) entry which is preliminary data.</text>
</comment>
<dbReference type="EMBL" id="LAXD01000001">
    <property type="protein sequence ID" value="KWW98802.1"/>
    <property type="molecule type" value="Genomic_DNA"/>
</dbReference>
<dbReference type="Proteomes" id="UP000070188">
    <property type="component" value="Unassembled WGS sequence"/>
</dbReference>
<feature type="transmembrane region" description="Helical" evidence="1">
    <location>
        <begin position="103"/>
        <end position="130"/>
    </location>
</feature>
<proteinExistence type="predicted"/>
<dbReference type="OrthoDB" id="3628958at2"/>
<evidence type="ECO:0000256" key="1">
    <source>
        <dbReference type="SAM" id="Phobius"/>
    </source>
</evidence>
<evidence type="ECO:0000313" key="3">
    <source>
        <dbReference type="Proteomes" id="UP000070188"/>
    </source>
</evidence>